<feature type="coiled-coil region" evidence="1">
    <location>
        <begin position="492"/>
        <end position="519"/>
    </location>
</feature>
<comment type="caution">
    <text evidence="3">The sequence shown here is derived from an EMBL/GenBank/DDBJ whole genome shotgun (WGS) entry which is preliminary data.</text>
</comment>
<dbReference type="AlphaFoldDB" id="A0A834SVJ9"/>
<sequence>MSSRSSDSTELVGDSPSASSDSGSVELVSTSESGNSSSPPASPSGSSCLVYRQFSERFLGHLSWLDRSVLEPRSSYCTPDRIRLLWRGFFRPLEGHLRSFLGSQYSLDFSLANPCVDESVVDGPPGGFQAVCEKLGVSPTMEAFFYNYHAFGHRSGKHFYFQVRPNMKDVYSSSGASRFPCKWALPHVEHLHQPVLTDMSPDSVATIDALRGKTYSFDDLLVDDGGFQYVPRPRVAGVARGQCSGGPPQAARGASQPFRPSVRRDSGDPSFRATSVPVPASHTPPRSSERLRFRGPPPSVGDLPAFSLGGDLPTSSACKRRDLGADIEGSSKKGKVVTEESSVVAAIGKERRCFSDRPGSSESVGGFLPPPVMPEMDPPYWRIPIHGWPTEMSWPELDPIPRAETEDSLFYMRYNAVATVRAKFSYPPDREALEKFVVNHGHRALRDCVTRDLLRSLYCQSYLSEISDRLEEEGVGRVQLCEEIYENSMVLKAESRAKISCLEGELSEAREKVSSSEGRVMDSMKLLESSKEAEAAQKKVVLALEESSN</sequence>
<feature type="compositionally biased region" description="Low complexity" evidence="2">
    <location>
        <begin position="13"/>
        <end position="45"/>
    </location>
</feature>
<keyword evidence="4" id="KW-1185">Reference proteome</keyword>
<feature type="region of interest" description="Disordered" evidence="2">
    <location>
        <begin position="238"/>
        <end position="308"/>
    </location>
</feature>
<keyword evidence="1" id="KW-0175">Coiled coil</keyword>
<name>A0A834SVJ9_9FABA</name>
<accession>A0A834SVJ9</accession>
<feature type="region of interest" description="Disordered" evidence="2">
    <location>
        <begin position="1"/>
        <end position="45"/>
    </location>
</feature>
<organism evidence="3 4">
    <name type="scientific">Senna tora</name>
    <dbReference type="NCBI Taxonomy" id="362788"/>
    <lineage>
        <taxon>Eukaryota</taxon>
        <taxon>Viridiplantae</taxon>
        <taxon>Streptophyta</taxon>
        <taxon>Embryophyta</taxon>
        <taxon>Tracheophyta</taxon>
        <taxon>Spermatophyta</taxon>
        <taxon>Magnoliopsida</taxon>
        <taxon>eudicotyledons</taxon>
        <taxon>Gunneridae</taxon>
        <taxon>Pentapetalae</taxon>
        <taxon>rosids</taxon>
        <taxon>fabids</taxon>
        <taxon>Fabales</taxon>
        <taxon>Fabaceae</taxon>
        <taxon>Caesalpinioideae</taxon>
        <taxon>Cassia clade</taxon>
        <taxon>Senna</taxon>
    </lineage>
</organism>
<gene>
    <name evidence="3" type="ORF">G2W53_037041</name>
</gene>
<evidence type="ECO:0000313" key="4">
    <source>
        <dbReference type="Proteomes" id="UP000634136"/>
    </source>
</evidence>
<protein>
    <submittedName>
        <fullName evidence="3">Uncharacterized protein</fullName>
    </submittedName>
</protein>
<dbReference type="OrthoDB" id="1460665at2759"/>
<dbReference type="EMBL" id="JAAIUW010000011">
    <property type="protein sequence ID" value="KAF7810298.1"/>
    <property type="molecule type" value="Genomic_DNA"/>
</dbReference>
<evidence type="ECO:0000256" key="1">
    <source>
        <dbReference type="SAM" id="Coils"/>
    </source>
</evidence>
<evidence type="ECO:0000256" key="2">
    <source>
        <dbReference type="SAM" id="MobiDB-lite"/>
    </source>
</evidence>
<proteinExistence type="predicted"/>
<dbReference type="Proteomes" id="UP000634136">
    <property type="component" value="Unassembled WGS sequence"/>
</dbReference>
<reference evidence="3" key="1">
    <citation type="submission" date="2020-09" db="EMBL/GenBank/DDBJ databases">
        <title>Genome-Enabled Discovery of Anthraquinone Biosynthesis in Senna tora.</title>
        <authorList>
            <person name="Kang S.-H."/>
            <person name="Pandey R.P."/>
            <person name="Lee C.-M."/>
            <person name="Sim J.-S."/>
            <person name="Jeong J.-T."/>
            <person name="Choi B.-S."/>
            <person name="Jung M."/>
            <person name="Ginzburg D."/>
            <person name="Zhao K."/>
            <person name="Won S.Y."/>
            <person name="Oh T.-J."/>
            <person name="Yu Y."/>
            <person name="Kim N.-H."/>
            <person name="Lee O.R."/>
            <person name="Lee T.-H."/>
            <person name="Bashyal P."/>
            <person name="Kim T.-S."/>
            <person name="Lee W.-H."/>
            <person name="Kawkins C."/>
            <person name="Kim C.-K."/>
            <person name="Kim J.S."/>
            <person name="Ahn B.O."/>
            <person name="Rhee S.Y."/>
            <person name="Sohng J.K."/>
        </authorList>
    </citation>
    <scope>NUCLEOTIDE SEQUENCE</scope>
    <source>
        <tissue evidence="3">Leaf</tissue>
    </source>
</reference>
<evidence type="ECO:0000313" key="3">
    <source>
        <dbReference type="EMBL" id="KAF7810298.1"/>
    </source>
</evidence>